<organism evidence="1 2">
    <name type="scientific">Catharanthus roseus</name>
    <name type="common">Madagascar periwinkle</name>
    <name type="synonym">Vinca rosea</name>
    <dbReference type="NCBI Taxonomy" id="4058"/>
    <lineage>
        <taxon>Eukaryota</taxon>
        <taxon>Viridiplantae</taxon>
        <taxon>Streptophyta</taxon>
        <taxon>Embryophyta</taxon>
        <taxon>Tracheophyta</taxon>
        <taxon>Spermatophyta</taxon>
        <taxon>Magnoliopsida</taxon>
        <taxon>eudicotyledons</taxon>
        <taxon>Gunneridae</taxon>
        <taxon>Pentapetalae</taxon>
        <taxon>asterids</taxon>
        <taxon>lamiids</taxon>
        <taxon>Gentianales</taxon>
        <taxon>Apocynaceae</taxon>
        <taxon>Rauvolfioideae</taxon>
        <taxon>Vinceae</taxon>
        <taxon>Catharanthinae</taxon>
        <taxon>Catharanthus</taxon>
    </lineage>
</organism>
<sequence length="111" mass="12142">MSQLCKLEAQTEIKSSPDKFYDIYKKKTYLQLKIVPGKIQSIQVLEGDGETAGSIRLWTYIMVVVVDNDGGDTTAIAALTRPPATMAIRRRSSSTTVPVATAPSLSFLFNS</sequence>
<gene>
    <name evidence="1" type="ORF">M9H77_07552</name>
</gene>
<evidence type="ECO:0000313" key="1">
    <source>
        <dbReference type="EMBL" id="KAI5676602.1"/>
    </source>
</evidence>
<comment type="caution">
    <text evidence="1">The sequence shown here is derived from an EMBL/GenBank/DDBJ whole genome shotgun (WGS) entry which is preliminary data.</text>
</comment>
<keyword evidence="2" id="KW-1185">Reference proteome</keyword>
<proteinExistence type="predicted"/>
<name>A0ACC0BVH9_CATRO</name>
<reference evidence="2" key="1">
    <citation type="journal article" date="2023" name="Nat. Plants">
        <title>Single-cell RNA sequencing provides a high-resolution roadmap for understanding the multicellular compartmentation of specialized metabolism.</title>
        <authorList>
            <person name="Sun S."/>
            <person name="Shen X."/>
            <person name="Li Y."/>
            <person name="Li Y."/>
            <person name="Wang S."/>
            <person name="Li R."/>
            <person name="Zhang H."/>
            <person name="Shen G."/>
            <person name="Guo B."/>
            <person name="Wei J."/>
            <person name="Xu J."/>
            <person name="St-Pierre B."/>
            <person name="Chen S."/>
            <person name="Sun C."/>
        </authorList>
    </citation>
    <scope>NUCLEOTIDE SEQUENCE [LARGE SCALE GENOMIC DNA]</scope>
</reference>
<protein>
    <submittedName>
        <fullName evidence="1">Uncharacterized protein</fullName>
    </submittedName>
</protein>
<dbReference type="Proteomes" id="UP001060085">
    <property type="component" value="Linkage Group LG02"/>
</dbReference>
<dbReference type="EMBL" id="CM044702">
    <property type="protein sequence ID" value="KAI5676602.1"/>
    <property type="molecule type" value="Genomic_DNA"/>
</dbReference>
<accession>A0ACC0BVH9</accession>
<evidence type="ECO:0000313" key="2">
    <source>
        <dbReference type="Proteomes" id="UP001060085"/>
    </source>
</evidence>